<dbReference type="Pfam" id="PF04203">
    <property type="entry name" value="Sortase"/>
    <property type="match status" value="1"/>
</dbReference>
<dbReference type="Proteomes" id="UP000186159">
    <property type="component" value="Unassembled WGS sequence"/>
</dbReference>
<dbReference type="GeneID" id="29423295"/>
<dbReference type="NCBIfam" id="TIGR01076">
    <property type="entry name" value="sortase_fam"/>
    <property type="match status" value="1"/>
</dbReference>
<dbReference type="NCBIfam" id="NF033745">
    <property type="entry name" value="class_C_sortase"/>
    <property type="match status" value="1"/>
</dbReference>
<dbReference type="InterPro" id="IPR005754">
    <property type="entry name" value="Sortase"/>
</dbReference>
<keyword evidence="1" id="KW-0378">Hydrolase</keyword>
<feature type="active site" description="Proton donor/acceptor" evidence="2">
    <location>
        <position position="169"/>
    </location>
</feature>
<dbReference type="AlphaFoldDB" id="A0AAX0J2W4"/>
<protein>
    <submittedName>
        <fullName evidence="4">Fimbrial protein</fullName>
    </submittedName>
</protein>
<dbReference type="GO" id="GO:0016787">
    <property type="term" value="F:hydrolase activity"/>
    <property type="evidence" value="ECO:0007669"/>
    <property type="project" value="UniProtKB-KW"/>
</dbReference>
<dbReference type="SUPFAM" id="SSF63817">
    <property type="entry name" value="Sortase"/>
    <property type="match status" value="1"/>
</dbReference>
<proteinExistence type="predicted"/>
<keyword evidence="3" id="KW-0812">Transmembrane</keyword>
<dbReference type="InterPro" id="IPR042002">
    <property type="entry name" value="Sortase_C"/>
</dbReference>
<feature type="transmembrane region" description="Helical" evidence="3">
    <location>
        <begin position="27"/>
        <end position="45"/>
    </location>
</feature>
<keyword evidence="3" id="KW-0472">Membrane</keyword>
<gene>
    <name evidence="4" type="ORF">AOT42_10500</name>
</gene>
<evidence type="ECO:0000256" key="2">
    <source>
        <dbReference type="PIRSR" id="PIRSR605754-1"/>
    </source>
</evidence>
<evidence type="ECO:0000256" key="3">
    <source>
        <dbReference type="SAM" id="Phobius"/>
    </source>
</evidence>
<organism evidence="4 5">
    <name type="scientific">Corynebacterium diphtheriae bv. gravis</name>
    <dbReference type="NCBI Taxonomy" id="1720349"/>
    <lineage>
        <taxon>Bacteria</taxon>
        <taxon>Bacillati</taxon>
        <taxon>Actinomycetota</taxon>
        <taxon>Actinomycetes</taxon>
        <taxon>Mycobacteriales</taxon>
        <taxon>Corynebacteriaceae</taxon>
        <taxon>Corynebacterium</taxon>
    </lineage>
</organism>
<evidence type="ECO:0000313" key="5">
    <source>
        <dbReference type="Proteomes" id="UP000186159"/>
    </source>
</evidence>
<feature type="active site" description="Acyl-thioester intermediate" evidence="2">
    <location>
        <position position="231"/>
    </location>
</feature>
<dbReference type="RefSeq" id="WP_047928480.1">
    <property type="nucleotide sequence ID" value="NZ_LJXR01000008.1"/>
</dbReference>
<dbReference type="CDD" id="cd05827">
    <property type="entry name" value="Sortase_C"/>
    <property type="match status" value="1"/>
</dbReference>
<name>A0AAX0J2W4_CORDP</name>
<keyword evidence="3" id="KW-1133">Transmembrane helix</keyword>
<dbReference type="EMBL" id="LJXR01000008">
    <property type="protein sequence ID" value="OKY22727.1"/>
    <property type="molecule type" value="Genomic_DNA"/>
</dbReference>
<comment type="caution">
    <text evidence="4">The sequence shown here is derived from an EMBL/GenBank/DDBJ whole genome shotgun (WGS) entry which is preliminary data.</text>
</comment>
<reference evidence="4 5" key="1">
    <citation type="submission" date="2015-09" db="EMBL/GenBank/DDBJ databases">
        <title>Genome sequencing of Corynebacterium diphtheriae Bv. Gravis strain DSM 44123.</title>
        <authorList>
            <person name="Sangal V."/>
            <person name="Burkovski A."/>
        </authorList>
    </citation>
    <scope>NUCLEOTIDE SEQUENCE [LARGE SCALE GENOMIC DNA]</scope>
    <source>
        <strain evidence="4 5">DSM 44123</strain>
    </source>
</reference>
<evidence type="ECO:0000256" key="1">
    <source>
        <dbReference type="ARBA" id="ARBA00022801"/>
    </source>
</evidence>
<evidence type="ECO:0000313" key="4">
    <source>
        <dbReference type="EMBL" id="OKY22727.1"/>
    </source>
</evidence>
<feature type="transmembrane region" description="Helical" evidence="3">
    <location>
        <begin position="268"/>
        <end position="289"/>
    </location>
</feature>
<dbReference type="InterPro" id="IPR023365">
    <property type="entry name" value="Sortase_dom-sf"/>
</dbReference>
<dbReference type="Gene3D" id="2.40.260.10">
    <property type="entry name" value="Sortase"/>
    <property type="match status" value="1"/>
</dbReference>
<accession>A0AAX0J2W4</accession>
<sequence length="312" mass="35293">MGDKVTPTSTEVVEKPQHRKRAKKSNLLPALLVIVGLIVIIYPVVSTQWNNWQQNRAAAEYAKLQTSIPAEVSDKEWEDAHRYNDERSDGPILDPWIDRFVPDNQAYQDYLAVLNSTDAMGRLIIPSAKTDLPIYHGTQEDTLQRGVGHLFGSDLPVGGEGTHSVLTGHTGLPNATLFDNLKDVKENDSFFIQVAGHKLKYQVDQIRVVLPDEVESLRSEPGKDLITLVTCTPYGINTHRLLVRGHQVPITEEEKTMLDETQGVVWQWWMYALSAVFIIGLILFGWWLARQARRAKNQQLNPETRHNNEGEL</sequence>